<evidence type="ECO:0000256" key="4">
    <source>
        <dbReference type="ARBA" id="ARBA00023204"/>
    </source>
</evidence>
<dbReference type="Proteomes" id="UP000000267">
    <property type="component" value="Unassembled WGS sequence"/>
</dbReference>
<evidence type="ECO:0008006" key="7">
    <source>
        <dbReference type="Google" id="ProtNLM"/>
    </source>
</evidence>
<keyword evidence="3" id="KW-0238">DNA-binding</keyword>
<dbReference type="HOGENOM" id="CLU_100369_3_0_1"/>
<evidence type="ECO:0000256" key="1">
    <source>
        <dbReference type="ARBA" id="ARBA00006612"/>
    </source>
</evidence>
<dbReference type="GO" id="GO:0006281">
    <property type="term" value="P:DNA repair"/>
    <property type="evidence" value="ECO:0007669"/>
    <property type="project" value="UniProtKB-KW"/>
</dbReference>
<dbReference type="PhylomeDB" id="A7TEH2"/>
<dbReference type="InterPro" id="IPR009072">
    <property type="entry name" value="Histone-fold"/>
</dbReference>
<dbReference type="GO" id="GO:0003682">
    <property type="term" value="F:chromatin binding"/>
    <property type="evidence" value="ECO:0007669"/>
    <property type="project" value="TreeGrafter"/>
</dbReference>
<protein>
    <recommendedName>
        <fullName evidence="7">Centromere protein S</fullName>
    </recommendedName>
</protein>
<dbReference type="Pfam" id="PF15630">
    <property type="entry name" value="CENP-S"/>
    <property type="match status" value="1"/>
</dbReference>
<reference evidence="5 6" key="1">
    <citation type="journal article" date="2007" name="Proc. Natl. Acad. Sci. U.S.A.">
        <title>Independent sorting-out of thousands of duplicated gene pairs in two yeast species descended from a whole-genome duplication.</title>
        <authorList>
            <person name="Scannell D.R."/>
            <person name="Frank A.C."/>
            <person name="Conant G.C."/>
            <person name="Byrne K.P."/>
            <person name="Woolfit M."/>
            <person name="Wolfe K.H."/>
        </authorList>
    </citation>
    <scope>NUCLEOTIDE SEQUENCE [LARGE SCALE GENOMIC DNA]</scope>
    <source>
        <strain evidence="6">ATCC 22028 / DSM 70294 / BCRC 21397 / CBS 2163 / NBRC 10782 / NRRL Y-8283 / UCD 57-17</strain>
    </source>
</reference>
<organism evidence="6">
    <name type="scientific">Vanderwaltozyma polyspora (strain ATCC 22028 / DSM 70294 / BCRC 21397 / CBS 2163 / NBRC 10782 / NRRL Y-8283 / UCD 57-17)</name>
    <name type="common">Kluyveromyces polysporus</name>
    <dbReference type="NCBI Taxonomy" id="436907"/>
    <lineage>
        <taxon>Eukaryota</taxon>
        <taxon>Fungi</taxon>
        <taxon>Dikarya</taxon>
        <taxon>Ascomycota</taxon>
        <taxon>Saccharomycotina</taxon>
        <taxon>Saccharomycetes</taxon>
        <taxon>Saccharomycetales</taxon>
        <taxon>Saccharomycetaceae</taxon>
        <taxon>Vanderwaltozyma</taxon>
    </lineage>
</organism>
<dbReference type="GO" id="GO:0031297">
    <property type="term" value="P:replication fork processing"/>
    <property type="evidence" value="ECO:0007669"/>
    <property type="project" value="TreeGrafter"/>
</dbReference>
<dbReference type="FunCoup" id="A7TEH2">
    <property type="interactions" value="77"/>
</dbReference>
<comment type="similarity">
    <text evidence="1">Belongs to the TAF9 family. CENP-S/MHF1 subfamily.</text>
</comment>
<evidence type="ECO:0000256" key="3">
    <source>
        <dbReference type="ARBA" id="ARBA00023125"/>
    </source>
</evidence>
<proteinExistence type="inferred from homology"/>
<name>A7TEH2_VANPO</name>
<dbReference type="SUPFAM" id="SSF47113">
    <property type="entry name" value="Histone-fold"/>
    <property type="match status" value="1"/>
</dbReference>
<dbReference type="Gene3D" id="1.10.20.10">
    <property type="entry name" value="Histone, subunit A"/>
    <property type="match status" value="1"/>
</dbReference>
<dbReference type="OMA" id="CARRNDD"/>
<dbReference type="STRING" id="436907.A7TEH2"/>
<dbReference type="InterPro" id="IPR029003">
    <property type="entry name" value="CENP-S/Mhf1"/>
</dbReference>
<dbReference type="InParanoid" id="A7TEH2"/>
<keyword evidence="4" id="KW-0234">DNA repair</keyword>
<dbReference type="RefSeq" id="XP_001647137.1">
    <property type="nucleotide sequence ID" value="XM_001647087.1"/>
</dbReference>
<dbReference type="KEGG" id="vpo:Kpol_1036p21"/>
<evidence type="ECO:0000313" key="5">
    <source>
        <dbReference type="EMBL" id="EDO19279.1"/>
    </source>
</evidence>
<dbReference type="AlphaFoldDB" id="A7TEH2"/>
<gene>
    <name evidence="5" type="ORF">Kpol_1036p21</name>
</gene>
<dbReference type="GeneID" id="5547615"/>
<accession>A7TEH2</accession>
<dbReference type="GO" id="GO:0071821">
    <property type="term" value="C:FANCM-MHF complex"/>
    <property type="evidence" value="ECO:0007669"/>
    <property type="project" value="EnsemblFungi"/>
</dbReference>
<keyword evidence="6" id="KW-1185">Reference proteome</keyword>
<evidence type="ECO:0000313" key="6">
    <source>
        <dbReference type="Proteomes" id="UP000000267"/>
    </source>
</evidence>
<dbReference type="CDD" id="cd22919">
    <property type="entry name" value="HFD_CENP-S"/>
    <property type="match status" value="1"/>
</dbReference>
<dbReference type="GO" id="GO:0046982">
    <property type="term" value="F:protein heterodimerization activity"/>
    <property type="evidence" value="ECO:0007669"/>
    <property type="project" value="InterPro"/>
</dbReference>
<dbReference type="PANTHER" id="PTHR22980">
    <property type="entry name" value="CORTISTATIN"/>
    <property type="match status" value="1"/>
</dbReference>
<dbReference type="PANTHER" id="PTHR22980:SF0">
    <property type="entry name" value="CENTROMERE PROTEIN S"/>
    <property type="match status" value="1"/>
</dbReference>
<dbReference type="GO" id="GO:0003677">
    <property type="term" value="F:DNA binding"/>
    <property type="evidence" value="ECO:0007669"/>
    <property type="project" value="UniProtKB-KW"/>
</dbReference>
<dbReference type="EMBL" id="DS480380">
    <property type="protein sequence ID" value="EDO19279.1"/>
    <property type="molecule type" value="Genomic_DNA"/>
</dbReference>
<keyword evidence="2" id="KW-0227">DNA damage</keyword>
<dbReference type="OrthoDB" id="1872155at2759"/>
<sequence>MASEEDRSKIERDRLLAQLKGKLWYCIERQVNEETPFDTVCSAKFINALVELCYIQLVEMGKDLEMFSRHANRDVINNDDLKLLLRKVPQLQQLIFNDDSSTD</sequence>
<dbReference type="GO" id="GO:0000712">
    <property type="term" value="P:resolution of meiotic recombination intermediates"/>
    <property type="evidence" value="ECO:0007669"/>
    <property type="project" value="TreeGrafter"/>
</dbReference>
<evidence type="ECO:0000256" key="2">
    <source>
        <dbReference type="ARBA" id="ARBA00022763"/>
    </source>
</evidence>
<dbReference type="eggNOG" id="ENOG502S7WI">
    <property type="taxonomic scope" value="Eukaryota"/>
</dbReference>